<comment type="catalytic activity">
    <reaction evidence="11">
        <text>Endonucleolytic cleavage of RNA, removing 21 and 42 nucleotides, respectively, from the 5'- and 3'-termini of a 5S-rRNA precursor.</text>
        <dbReference type="EC" id="3.1.26.8"/>
    </reaction>
</comment>
<evidence type="ECO:0000256" key="11">
    <source>
        <dbReference type="HAMAP-Rule" id="MF_01469"/>
    </source>
</evidence>
<dbReference type="CDD" id="cd01027">
    <property type="entry name" value="TOPRIM_RNase_M5_like"/>
    <property type="match status" value="1"/>
</dbReference>
<dbReference type="GO" id="GO:0046872">
    <property type="term" value="F:metal ion binding"/>
    <property type="evidence" value="ECO:0007669"/>
    <property type="project" value="UniProtKB-KW"/>
</dbReference>
<keyword evidence="4 11" id="KW-0540">Nuclease</keyword>
<keyword evidence="1 11" id="KW-0963">Cytoplasm</keyword>
<dbReference type="InterPro" id="IPR004466">
    <property type="entry name" value="RNase_M5"/>
</dbReference>
<evidence type="ECO:0000256" key="1">
    <source>
        <dbReference type="ARBA" id="ARBA00022490"/>
    </source>
</evidence>
<keyword evidence="5" id="KW-0479">Metal-binding</keyword>
<evidence type="ECO:0000256" key="12">
    <source>
        <dbReference type="NCBIfam" id="TIGR00334"/>
    </source>
</evidence>
<evidence type="ECO:0000256" key="5">
    <source>
        <dbReference type="ARBA" id="ARBA00022723"/>
    </source>
</evidence>
<organism evidence="14 15">
    <name type="scientific">Bacillus zhangzhouensis</name>
    <dbReference type="NCBI Taxonomy" id="1178540"/>
    <lineage>
        <taxon>Bacteria</taxon>
        <taxon>Bacillati</taxon>
        <taxon>Bacillota</taxon>
        <taxon>Bacilli</taxon>
        <taxon>Bacillales</taxon>
        <taxon>Bacillaceae</taxon>
        <taxon>Bacillus</taxon>
    </lineage>
</organism>
<dbReference type="EC" id="3.1.26.8" evidence="11 12"/>
<dbReference type="HAMAP" id="MF_01469">
    <property type="entry name" value="RNase_M5"/>
    <property type="match status" value="1"/>
</dbReference>
<evidence type="ECO:0000256" key="7">
    <source>
        <dbReference type="ARBA" id="ARBA00022759"/>
    </source>
</evidence>
<dbReference type="GO" id="GO:0019843">
    <property type="term" value="F:rRNA binding"/>
    <property type="evidence" value="ECO:0007669"/>
    <property type="project" value="UniProtKB-KW"/>
</dbReference>
<accession>A0A081L7I2</accession>
<dbReference type="Proteomes" id="UP000028091">
    <property type="component" value="Unassembled WGS sequence"/>
</dbReference>
<dbReference type="SUPFAM" id="SSF110455">
    <property type="entry name" value="Toprim domain"/>
    <property type="match status" value="1"/>
</dbReference>
<evidence type="ECO:0000256" key="10">
    <source>
        <dbReference type="ARBA" id="ARBA00022884"/>
    </source>
</evidence>
<dbReference type="InterPro" id="IPR025156">
    <property type="entry name" value="RNase_M5_C"/>
</dbReference>
<evidence type="ECO:0000256" key="3">
    <source>
        <dbReference type="ARBA" id="ARBA00022552"/>
    </source>
</evidence>
<dbReference type="Gene3D" id="3.40.1360.10">
    <property type="match status" value="1"/>
</dbReference>
<evidence type="ECO:0000256" key="9">
    <source>
        <dbReference type="ARBA" id="ARBA00022842"/>
    </source>
</evidence>
<dbReference type="PROSITE" id="PS50880">
    <property type="entry name" value="TOPRIM"/>
    <property type="match status" value="1"/>
</dbReference>
<dbReference type="Pfam" id="PF13331">
    <property type="entry name" value="DUF4093"/>
    <property type="match status" value="1"/>
</dbReference>
<dbReference type="InterPro" id="IPR034141">
    <property type="entry name" value="TOPRIM_RNase_M5-like"/>
</dbReference>
<evidence type="ECO:0000256" key="8">
    <source>
        <dbReference type="ARBA" id="ARBA00022801"/>
    </source>
</evidence>
<dbReference type="OrthoDB" id="9791329at2"/>
<dbReference type="Pfam" id="PF01751">
    <property type="entry name" value="Toprim"/>
    <property type="match status" value="1"/>
</dbReference>
<dbReference type="InterPro" id="IPR006171">
    <property type="entry name" value="TOPRIM_dom"/>
</dbReference>
<evidence type="ECO:0000259" key="13">
    <source>
        <dbReference type="PROSITE" id="PS50880"/>
    </source>
</evidence>
<dbReference type="eggNOG" id="COG1658">
    <property type="taxonomic scope" value="Bacteria"/>
</dbReference>
<keyword evidence="8 11" id="KW-0378">Hydrolase</keyword>
<evidence type="ECO:0000256" key="4">
    <source>
        <dbReference type="ARBA" id="ARBA00022722"/>
    </source>
</evidence>
<dbReference type="PANTHER" id="PTHR39156">
    <property type="entry name" value="RIBONUCLEASE M5"/>
    <property type="match status" value="1"/>
</dbReference>
<dbReference type="AlphaFoldDB" id="A0A081L7I2"/>
<keyword evidence="9" id="KW-0460">Magnesium</keyword>
<sequence length="186" mass="20667">MKIKEIIVVEGRDDTARVKMAVDADTIETNGSAIGDTVIQQVRLAQETRGVIILTDPDFPGEKIRKTIAEAVPGCKHAFLPKHLAKAKRDKGIGVEHASLDSIRECLAHVHEEMEESESDITLDDLFDAGLIGGDASKRRRERLGVLLNIGYTNAKQLQKRLHMFQITKHDFIAALKTVMQEEADE</sequence>
<dbReference type="PANTHER" id="PTHR39156:SF1">
    <property type="entry name" value="RIBONUCLEASE M5"/>
    <property type="match status" value="1"/>
</dbReference>
<dbReference type="EMBL" id="JOTP01000029">
    <property type="protein sequence ID" value="KEP25208.1"/>
    <property type="molecule type" value="Genomic_DNA"/>
</dbReference>
<evidence type="ECO:0000256" key="2">
    <source>
        <dbReference type="ARBA" id="ARBA00022517"/>
    </source>
</evidence>
<feature type="domain" description="Toprim" evidence="13">
    <location>
        <begin position="4"/>
        <end position="94"/>
    </location>
</feature>
<comment type="function">
    <text evidence="11">Required for correct processing of both the 5' and 3' ends of 5S rRNA precursor. Cleaves both sides of a double-stranded region yielding mature 5S rRNA in one step.</text>
</comment>
<dbReference type="GO" id="GO:0005737">
    <property type="term" value="C:cytoplasm"/>
    <property type="evidence" value="ECO:0007669"/>
    <property type="project" value="UniProtKB-SubCell"/>
</dbReference>
<gene>
    <name evidence="11" type="primary">rnmV</name>
    <name evidence="14" type="ORF">BA70_10170</name>
</gene>
<protein>
    <recommendedName>
        <fullName evidence="11 12">Ribonuclease M5</fullName>
        <ecNumber evidence="11 12">3.1.26.8</ecNumber>
    </recommendedName>
    <alternativeName>
        <fullName evidence="11">RNase M5</fullName>
    </alternativeName>
    <alternativeName>
        <fullName evidence="11">Ribosomal RNA terminal maturase M5</fullName>
    </alternativeName>
</protein>
<keyword evidence="15" id="KW-1185">Reference proteome</keyword>
<reference evidence="14 15" key="1">
    <citation type="submission" date="2012-09" db="EMBL/GenBank/DDBJ databases">
        <title>Genome Sequence of Bacillus sp. DW5-4.</title>
        <authorList>
            <person name="Lai Q."/>
            <person name="Liu Y."/>
            <person name="Shao Z."/>
        </authorList>
    </citation>
    <scope>NUCLEOTIDE SEQUENCE [LARGE SCALE GENOMIC DNA]</scope>
    <source>
        <strain evidence="14 15">DW5-4</strain>
    </source>
</reference>
<keyword evidence="3 11" id="KW-0698">rRNA processing</keyword>
<comment type="caution">
    <text evidence="14">The sequence shown here is derived from an EMBL/GenBank/DDBJ whole genome shotgun (WGS) entry which is preliminary data.</text>
</comment>
<dbReference type="GO" id="GO:0043822">
    <property type="term" value="F:ribonuclease M5 activity"/>
    <property type="evidence" value="ECO:0007669"/>
    <property type="project" value="UniProtKB-UniRule"/>
</dbReference>
<keyword evidence="7 11" id="KW-0255">Endonuclease</keyword>
<evidence type="ECO:0000313" key="14">
    <source>
        <dbReference type="EMBL" id="KEP25208.1"/>
    </source>
</evidence>
<proteinExistence type="inferred from homology"/>
<keyword evidence="10 11" id="KW-0694">RNA-binding</keyword>
<dbReference type="FunFam" id="3.40.1360.10:FF:000006">
    <property type="entry name" value="Ribonuclease M5"/>
    <property type="match status" value="1"/>
</dbReference>
<name>A0A081L7I2_9BACI</name>
<dbReference type="RefSeq" id="WP_034324499.1">
    <property type="nucleotide sequence ID" value="NZ_JALPZN010000021.1"/>
</dbReference>
<keyword evidence="6 11" id="KW-0699">rRNA-binding</keyword>
<dbReference type="GO" id="GO:0006364">
    <property type="term" value="P:rRNA processing"/>
    <property type="evidence" value="ECO:0007669"/>
    <property type="project" value="UniProtKB-UniRule"/>
</dbReference>
<dbReference type="SMART" id="SM00493">
    <property type="entry name" value="TOPRIM"/>
    <property type="match status" value="1"/>
</dbReference>
<keyword evidence="2 11" id="KW-0690">Ribosome biogenesis</keyword>
<evidence type="ECO:0000313" key="15">
    <source>
        <dbReference type="Proteomes" id="UP000028091"/>
    </source>
</evidence>
<comment type="subcellular location">
    <subcellularLocation>
        <location evidence="11">Cytoplasm</location>
    </subcellularLocation>
</comment>
<dbReference type="NCBIfam" id="TIGR00334">
    <property type="entry name" value="5S_RNA_mat_M5"/>
    <property type="match status" value="1"/>
</dbReference>
<evidence type="ECO:0000256" key="6">
    <source>
        <dbReference type="ARBA" id="ARBA00022730"/>
    </source>
</evidence>
<comment type="similarity">
    <text evidence="11">Belongs to the ribonuclease M5 family.</text>
</comment>